<sequence length="452" mass="52256">MKNKINKIWENFPITVKITLWYTAFIVILIAIMLTGSFTVADKMTGDLNQRELIESVIEMGSEMVSNPDEFDDFDDGIYFVNYNNDGIEMAGMSPRGFDLTLNFAENTVRTYEKNGEKFYYFDKKINTPEGEWIRGIIPVNKLTNEVNRMLLIILISSPLLLLVIVYGGYKIIKKALNPVTKISDTASEIQKNGDFSKRIEIDEGEDEIHKMATAFNEMLNSLENSYVREKHFSSDVSHELRTPVSVILTESQYSLEYAETLEEARDSFSVIQRQAKKMSELINQIMELSKIEKQIIIPTQKINFSEITEKILQDYKNLIDKKNIKISKEIEENIFIIGDKIMIERLLDNLLNNAMKFTKNEIKIKLYSENENCILEVEDNGIGMSEEFKNLIWGRFYQINDSRNKKINKGFGLGLFLVSKIIEQHNAVINVESELNKGTKFIAKFKKYYSN</sequence>
<keyword evidence="9" id="KW-0418">Kinase</keyword>
<name>A0AB39V6D7_9FUSO</name>
<dbReference type="InterPro" id="IPR036097">
    <property type="entry name" value="HisK_dim/P_sf"/>
</dbReference>
<dbReference type="InterPro" id="IPR036890">
    <property type="entry name" value="HATPase_C_sf"/>
</dbReference>
<dbReference type="PROSITE" id="PS50109">
    <property type="entry name" value="HIS_KIN"/>
    <property type="match status" value="1"/>
</dbReference>
<evidence type="ECO:0000259" key="16">
    <source>
        <dbReference type="PROSITE" id="PS50109"/>
    </source>
</evidence>
<dbReference type="GO" id="GO:0000155">
    <property type="term" value="F:phosphorelay sensor kinase activity"/>
    <property type="evidence" value="ECO:0007669"/>
    <property type="project" value="InterPro"/>
</dbReference>
<evidence type="ECO:0000256" key="4">
    <source>
        <dbReference type="ARBA" id="ARBA00022475"/>
    </source>
</evidence>
<keyword evidence="7 15" id="KW-0812">Transmembrane</keyword>
<dbReference type="FunFam" id="1.10.287.130:FF:000001">
    <property type="entry name" value="Two-component sensor histidine kinase"/>
    <property type="match status" value="1"/>
</dbReference>
<dbReference type="EMBL" id="CP165647">
    <property type="protein sequence ID" value="XDU63220.1"/>
    <property type="molecule type" value="Genomic_DNA"/>
</dbReference>
<evidence type="ECO:0000256" key="10">
    <source>
        <dbReference type="ARBA" id="ARBA00022840"/>
    </source>
</evidence>
<dbReference type="PROSITE" id="PS50885">
    <property type="entry name" value="HAMP"/>
    <property type="match status" value="1"/>
</dbReference>
<evidence type="ECO:0000256" key="14">
    <source>
        <dbReference type="SAM" id="Coils"/>
    </source>
</evidence>
<evidence type="ECO:0000256" key="1">
    <source>
        <dbReference type="ARBA" id="ARBA00000085"/>
    </source>
</evidence>
<keyword evidence="5" id="KW-0597">Phosphoprotein</keyword>
<keyword evidence="11 15" id="KW-1133">Transmembrane helix</keyword>
<organism evidence="18">
    <name type="scientific">Leptotrichia alba</name>
    <dbReference type="NCBI Taxonomy" id="3239304"/>
    <lineage>
        <taxon>Bacteria</taxon>
        <taxon>Fusobacteriati</taxon>
        <taxon>Fusobacteriota</taxon>
        <taxon>Fusobacteriia</taxon>
        <taxon>Fusobacteriales</taxon>
        <taxon>Leptotrichiaceae</taxon>
        <taxon>Leptotrichia</taxon>
    </lineage>
</organism>
<dbReference type="GO" id="GO:0005524">
    <property type="term" value="F:ATP binding"/>
    <property type="evidence" value="ECO:0007669"/>
    <property type="project" value="UniProtKB-KW"/>
</dbReference>
<keyword evidence="10 18" id="KW-0067">ATP-binding</keyword>
<keyword evidence="4" id="KW-1003">Cell membrane</keyword>
<dbReference type="PANTHER" id="PTHR45528">
    <property type="entry name" value="SENSOR HISTIDINE KINASE CPXA"/>
    <property type="match status" value="1"/>
</dbReference>
<protein>
    <recommendedName>
        <fullName evidence="3">histidine kinase</fullName>
        <ecNumber evidence="3">2.7.13.3</ecNumber>
    </recommendedName>
</protein>
<evidence type="ECO:0000256" key="3">
    <source>
        <dbReference type="ARBA" id="ARBA00012438"/>
    </source>
</evidence>
<dbReference type="InterPro" id="IPR050398">
    <property type="entry name" value="HssS/ArlS-like"/>
</dbReference>
<dbReference type="SUPFAM" id="SSF47384">
    <property type="entry name" value="Homodimeric domain of signal transducing histidine kinase"/>
    <property type="match status" value="1"/>
</dbReference>
<dbReference type="RefSeq" id="WP_369717237.1">
    <property type="nucleotide sequence ID" value="NZ_CP165647.1"/>
</dbReference>
<dbReference type="FunFam" id="3.30.565.10:FF:000006">
    <property type="entry name" value="Sensor histidine kinase WalK"/>
    <property type="match status" value="1"/>
</dbReference>
<dbReference type="CDD" id="cd06225">
    <property type="entry name" value="HAMP"/>
    <property type="match status" value="1"/>
</dbReference>
<dbReference type="PRINTS" id="PR00344">
    <property type="entry name" value="BCTRLSENSOR"/>
</dbReference>
<reference evidence="18" key="1">
    <citation type="submission" date="2024-07" db="EMBL/GenBank/DDBJ databases">
        <authorList>
            <person name="Li X.-J."/>
            <person name="Wang X."/>
        </authorList>
    </citation>
    <scope>NUCLEOTIDE SEQUENCE</scope>
    <source>
        <strain evidence="18">HSP-536</strain>
    </source>
</reference>
<dbReference type="Gene3D" id="6.10.340.10">
    <property type="match status" value="1"/>
</dbReference>
<keyword evidence="12" id="KW-0902">Two-component regulatory system</keyword>
<feature type="domain" description="HAMP" evidence="17">
    <location>
        <begin position="174"/>
        <end position="228"/>
    </location>
</feature>
<accession>A0AB39V6D7</accession>
<dbReference type="SMART" id="SM00304">
    <property type="entry name" value="HAMP"/>
    <property type="match status" value="1"/>
</dbReference>
<dbReference type="SUPFAM" id="SSF158472">
    <property type="entry name" value="HAMP domain-like"/>
    <property type="match status" value="1"/>
</dbReference>
<dbReference type="SMART" id="SM00387">
    <property type="entry name" value="HATPase_c"/>
    <property type="match status" value="1"/>
</dbReference>
<dbReference type="PANTHER" id="PTHR45528:SF1">
    <property type="entry name" value="SENSOR HISTIDINE KINASE CPXA"/>
    <property type="match status" value="1"/>
</dbReference>
<evidence type="ECO:0000256" key="5">
    <source>
        <dbReference type="ARBA" id="ARBA00022553"/>
    </source>
</evidence>
<evidence type="ECO:0000313" key="18">
    <source>
        <dbReference type="EMBL" id="XDU63220.1"/>
    </source>
</evidence>
<evidence type="ECO:0000256" key="8">
    <source>
        <dbReference type="ARBA" id="ARBA00022741"/>
    </source>
</evidence>
<gene>
    <name evidence="18" type="ORF">AB8B28_05085</name>
</gene>
<dbReference type="AlphaFoldDB" id="A0AB39V6D7"/>
<keyword evidence="14" id="KW-0175">Coiled coil</keyword>
<keyword evidence="8" id="KW-0547">Nucleotide-binding</keyword>
<keyword evidence="13 15" id="KW-0472">Membrane</keyword>
<dbReference type="Pfam" id="PF02518">
    <property type="entry name" value="HATPase_c"/>
    <property type="match status" value="1"/>
</dbReference>
<feature type="transmembrane region" description="Helical" evidence="15">
    <location>
        <begin position="20"/>
        <end position="41"/>
    </location>
</feature>
<feature type="transmembrane region" description="Helical" evidence="15">
    <location>
        <begin position="150"/>
        <end position="170"/>
    </location>
</feature>
<dbReference type="GO" id="GO:0005886">
    <property type="term" value="C:plasma membrane"/>
    <property type="evidence" value="ECO:0007669"/>
    <property type="project" value="UniProtKB-SubCell"/>
</dbReference>
<dbReference type="Gene3D" id="3.30.565.10">
    <property type="entry name" value="Histidine kinase-like ATPase, C-terminal domain"/>
    <property type="match status" value="1"/>
</dbReference>
<dbReference type="CDD" id="cd00075">
    <property type="entry name" value="HATPase"/>
    <property type="match status" value="1"/>
</dbReference>
<dbReference type="SUPFAM" id="SSF55874">
    <property type="entry name" value="ATPase domain of HSP90 chaperone/DNA topoisomerase II/histidine kinase"/>
    <property type="match status" value="1"/>
</dbReference>
<evidence type="ECO:0000256" key="6">
    <source>
        <dbReference type="ARBA" id="ARBA00022679"/>
    </source>
</evidence>
<dbReference type="InterPro" id="IPR003661">
    <property type="entry name" value="HisK_dim/P_dom"/>
</dbReference>
<keyword evidence="6" id="KW-0808">Transferase</keyword>
<dbReference type="SMART" id="SM00388">
    <property type="entry name" value="HisKA"/>
    <property type="match status" value="1"/>
</dbReference>
<evidence type="ECO:0000256" key="7">
    <source>
        <dbReference type="ARBA" id="ARBA00022692"/>
    </source>
</evidence>
<evidence type="ECO:0000256" key="9">
    <source>
        <dbReference type="ARBA" id="ARBA00022777"/>
    </source>
</evidence>
<evidence type="ECO:0000256" key="11">
    <source>
        <dbReference type="ARBA" id="ARBA00022989"/>
    </source>
</evidence>
<dbReference type="Gene3D" id="1.10.287.130">
    <property type="match status" value="1"/>
</dbReference>
<evidence type="ECO:0000256" key="2">
    <source>
        <dbReference type="ARBA" id="ARBA00004651"/>
    </source>
</evidence>
<dbReference type="KEGG" id="lala:AB8B28_05085"/>
<evidence type="ECO:0000256" key="13">
    <source>
        <dbReference type="ARBA" id="ARBA00023136"/>
    </source>
</evidence>
<dbReference type="Pfam" id="PF00672">
    <property type="entry name" value="HAMP"/>
    <property type="match status" value="1"/>
</dbReference>
<dbReference type="InterPro" id="IPR005467">
    <property type="entry name" value="His_kinase_dom"/>
</dbReference>
<evidence type="ECO:0000256" key="12">
    <source>
        <dbReference type="ARBA" id="ARBA00023012"/>
    </source>
</evidence>
<evidence type="ECO:0000256" key="15">
    <source>
        <dbReference type="SAM" id="Phobius"/>
    </source>
</evidence>
<dbReference type="InterPro" id="IPR003660">
    <property type="entry name" value="HAMP_dom"/>
</dbReference>
<comment type="subcellular location">
    <subcellularLocation>
        <location evidence="2">Cell membrane</location>
        <topology evidence="2">Multi-pass membrane protein</topology>
    </subcellularLocation>
</comment>
<feature type="coiled-coil region" evidence="14">
    <location>
        <begin position="272"/>
        <end position="333"/>
    </location>
</feature>
<evidence type="ECO:0000259" key="17">
    <source>
        <dbReference type="PROSITE" id="PS50885"/>
    </source>
</evidence>
<dbReference type="EC" id="2.7.13.3" evidence="3"/>
<dbReference type="InterPro" id="IPR004358">
    <property type="entry name" value="Sig_transdc_His_kin-like_C"/>
</dbReference>
<proteinExistence type="predicted"/>
<dbReference type="InterPro" id="IPR003594">
    <property type="entry name" value="HATPase_dom"/>
</dbReference>
<comment type="catalytic activity">
    <reaction evidence="1">
        <text>ATP + protein L-histidine = ADP + protein N-phospho-L-histidine.</text>
        <dbReference type="EC" id="2.7.13.3"/>
    </reaction>
</comment>
<dbReference type="Pfam" id="PF00512">
    <property type="entry name" value="HisKA"/>
    <property type="match status" value="1"/>
</dbReference>
<dbReference type="CDD" id="cd00082">
    <property type="entry name" value="HisKA"/>
    <property type="match status" value="1"/>
</dbReference>
<feature type="domain" description="Histidine kinase" evidence="16">
    <location>
        <begin position="236"/>
        <end position="450"/>
    </location>
</feature>